<evidence type="ECO:0000313" key="3">
    <source>
        <dbReference type="Proteomes" id="UP000201917"/>
    </source>
</evidence>
<dbReference type="EMBL" id="KJ676450">
    <property type="protein sequence ID" value="AIU41331.1"/>
    <property type="molecule type" value="Genomic_DNA"/>
</dbReference>
<dbReference type="OrthoDB" id="27013at10239"/>
<dbReference type="KEGG" id="vg:26382547"/>
<evidence type="ECO:0000259" key="1">
    <source>
        <dbReference type="PROSITE" id="PS50164"/>
    </source>
</evidence>
<dbReference type="InterPro" id="IPR035901">
    <property type="entry name" value="GIY-YIG_endonuc_sf"/>
</dbReference>
<dbReference type="GO" id="GO:0004519">
    <property type="term" value="F:endonuclease activity"/>
    <property type="evidence" value="ECO:0007669"/>
    <property type="project" value="UniProtKB-KW"/>
</dbReference>
<dbReference type="PANTHER" id="PTHR34477:SF1">
    <property type="entry name" value="UPF0213 PROTEIN YHBQ"/>
    <property type="match status" value="1"/>
</dbReference>
<dbReference type="RefSeq" id="YP_009186783.1">
    <property type="nucleotide sequence ID" value="NC_028636.1"/>
</dbReference>
<keyword evidence="2" id="KW-0255">Endonuclease</keyword>
<dbReference type="InterPro" id="IPR050190">
    <property type="entry name" value="UPF0213_domain"/>
</dbReference>
<dbReference type="SUPFAM" id="SSF82771">
    <property type="entry name" value="GIY-YIG endonuclease"/>
    <property type="match status" value="1"/>
</dbReference>
<sequence length="119" mass="13626">MPCGGKPYFLYVIKTDNDDYYTGISVDTKSRFRKHCSSKGAKYLRNKNNLQLMYTSPVSFCIRCALRVERAVKKRGKPFKTKLIRGQVDLQKLCKIPCDCYSLCSVAQFTLDEKHGPTT</sequence>
<dbReference type="Gene3D" id="3.40.1440.10">
    <property type="entry name" value="GIY-YIG endonuclease"/>
    <property type="match status" value="1"/>
</dbReference>
<organism evidence="2 3">
    <name type="scientific">Sucra jujuba nucleopolyhedrovirus</name>
    <dbReference type="NCBI Taxonomy" id="1563660"/>
    <lineage>
        <taxon>Viruses</taxon>
        <taxon>Viruses incertae sedis</taxon>
        <taxon>Naldaviricetes</taxon>
        <taxon>Lefavirales</taxon>
        <taxon>Baculoviridae</taxon>
        <taxon>Alphabaculovirus</taxon>
        <taxon>Alphabaculovirus sujujubae</taxon>
    </lineage>
</organism>
<keyword evidence="2" id="KW-0378">Hydrolase</keyword>
<dbReference type="Proteomes" id="UP000201917">
    <property type="component" value="Segment"/>
</dbReference>
<dbReference type="Pfam" id="PF01541">
    <property type="entry name" value="GIY-YIG"/>
    <property type="match status" value="1"/>
</dbReference>
<dbReference type="PROSITE" id="PS50164">
    <property type="entry name" value="GIY_YIG"/>
    <property type="match status" value="1"/>
</dbReference>
<feature type="domain" description="GIY-YIG" evidence="1">
    <location>
        <begin position="6"/>
        <end position="85"/>
    </location>
</feature>
<accession>A0A097P926</accession>
<proteinExistence type="predicted"/>
<name>A0A097P926_9ABAC</name>
<dbReference type="GeneID" id="26382547"/>
<evidence type="ECO:0000313" key="2">
    <source>
        <dbReference type="EMBL" id="AIU41331.1"/>
    </source>
</evidence>
<dbReference type="PANTHER" id="PTHR34477">
    <property type="entry name" value="UPF0213 PROTEIN YHBQ"/>
    <property type="match status" value="1"/>
</dbReference>
<reference evidence="2 3" key="1">
    <citation type="journal article" date="2014" name="PLoS ONE">
        <title>Genomic Sequencing and Analysis of Sucra jujuba Nucleopolyhedrovirus.</title>
        <authorList>
            <person name="Liu X."/>
            <person name="Yin F."/>
            <person name="Zhu Z."/>
            <person name="Hou D."/>
            <person name="Wang J."/>
            <person name="Zhang L."/>
            <person name="Wang M."/>
            <person name="Wang H."/>
            <person name="Hu Z."/>
            <person name="Deng F."/>
        </authorList>
    </citation>
    <scope>NUCLEOTIDE SEQUENCE [LARGE SCALE GENOMIC DNA]</scope>
    <source>
        <strain evidence="2">473</strain>
    </source>
</reference>
<keyword evidence="3" id="KW-1185">Reference proteome</keyword>
<keyword evidence="2" id="KW-0540">Nuclease</keyword>
<dbReference type="InterPro" id="IPR000305">
    <property type="entry name" value="GIY-YIG_endonuc"/>
</dbReference>
<dbReference type="CDD" id="cd10456">
    <property type="entry name" value="GIY-YIG_UPF0213"/>
    <property type="match status" value="1"/>
</dbReference>
<protein>
    <submittedName>
        <fullName evidence="2">Endonuclease</fullName>
    </submittedName>
</protein>